<dbReference type="EMBL" id="CP001850">
    <property type="protein sequence ID" value="ADC90890.1"/>
    <property type="molecule type" value="Genomic_DNA"/>
</dbReference>
<gene>
    <name evidence="1" type="ordered locus">HMPREF0868_1114</name>
</gene>
<organism evidence="1 2">
    <name type="scientific">Mageeibacillus indolicus (strain UPII9-5)</name>
    <name type="common">Clostridiales genomosp. BVAB3 (strain UPII9-5)</name>
    <dbReference type="NCBI Taxonomy" id="699246"/>
    <lineage>
        <taxon>Bacteria</taxon>
        <taxon>Bacillati</taxon>
        <taxon>Bacillota</taxon>
        <taxon>Clostridia</taxon>
        <taxon>Eubacteriales</taxon>
        <taxon>Oscillospiraceae</taxon>
        <taxon>Mageeibacillus</taxon>
    </lineage>
</organism>
<dbReference type="RefSeq" id="WP_012993205.1">
    <property type="nucleotide sequence ID" value="NC_013895.2"/>
</dbReference>
<protein>
    <submittedName>
        <fullName evidence="1">Uncharacterized protein</fullName>
    </submittedName>
</protein>
<dbReference type="STRING" id="699246.HMPREF0868_1114"/>
<name>D3R2J3_MAGIU</name>
<proteinExistence type="predicted"/>
<dbReference type="KEGG" id="clo:HMPREF0868_1114"/>
<keyword evidence="2" id="KW-1185">Reference proteome</keyword>
<evidence type="ECO:0000313" key="1">
    <source>
        <dbReference type="EMBL" id="ADC90890.1"/>
    </source>
</evidence>
<dbReference type="AlphaFoldDB" id="D3R2J3"/>
<evidence type="ECO:0000313" key="2">
    <source>
        <dbReference type="Proteomes" id="UP000008234"/>
    </source>
</evidence>
<reference evidence="2" key="1">
    <citation type="submission" date="2009-12" db="EMBL/GenBank/DDBJ databases">
        <title>Sequence of Clostridiales genomosp. BVAB3 str. UPII9-5.</title>
        <authorList>
            <person name="Madupu R."/>
            <person name="Durkin A.S."/>
            <person name="Torralba M."/>
            <person name="Methe B."/>
            <person name="Sutton G.G."/>
            <person name="Strausberg R.L."/>
            <person name="Nelson K.E."/>
        </authorList>
    </citation>
    <scope>NUCLEOTIDE SEQUENCE [LARGE SCALE GENOMIC DNA]</scope>
    <source>
        <strain evidence="2">UPII9-5</strain>
    </source>
</reference>
<dbReference type="Proteomes" id="UP000008234">
    <property type="component" value="Chromosome"/>
</dbReference>
<sequence length="42" mass="4795">MIMHDWNSEKKDVILLIHPMLSSANGMKTYVDDIIGNGKYSQ</sequence>
<accession>D3R2J3</accession>
<dbReference type="HOGENOM" id="CLU_3253699_0_0_9"/>